<reference evidence="1 2" key="1">
    <citation type="submission" date="2018-03" db="EMBL/GenBank/DDBJ databases">
        <authorList>
            <person name="Keele B.F."/>
        </authorList>
    </citation>
    <scope>NUCLEOTIDE SEQUENCE [LARGE SCALE GENOMIC DNA]</scope>
    <source>
        <strain evidence="1">ZCTH4_d</strain>
    </source>
</reference>
<name>A0A3E0K341_9BACI</name>
<dbReference type="AlphaFoldDB" id="A0A3E0K341"/>
<gene>
    <name evidence="1" type="ORF">C6P37_10100</name>
</gene>
<sequence length="149" mass="15806">MKGTASRGKGGPILISAASFLLSPDIPPAPLLLAHKSPCASRAIPEGVPPVPKKKGNRGIARPACPFPLSLSWVIAGGPVKKFFTICSSFFHILFLYLNPAFRQNGMGDFVLSNVKNSTCFLPFGEWRGAGNAPPFRIIFNPASIGDGL</sequence>
<proteinExistence type="predicted"/>
<protein>
    <submittedName>
        <fullName evidence="1">Uncharacterized protein</fullName>
    </submittedName>
</protein>
<dbReference type="Proteomes" id="UP000257014">
    <property type="component" value="Unassembled WGS sequence"/>
</dbReference>
<organism evidence="1 2">
    <name type="scientific">Caldibacillus debilis</name>
    <dbReference type="NCBI Taxonomy" id="301148"/>
    <lineage>
        <taxon>Bacteria</taxon>
        <taxon>Bacillati</taxon>
        <taxon>Bacillota</taxon>
        <taxon>Bacilli</taxon>
        <taxon>Bacillales</taxon>
        <taxon>Bacillaceae</taxon>
        <taxon>Caldibacillus</taxon>
    </lineage>
</organism>
<dbReference type="EMBL" id="QEWE01000019">
    <property type="protein sequence ID" value="REJ27807.1"/>
    <property type="molecule type" value="Genomic_DNA"/>
</dbReference>
<evidence type="ECO:0000313" key="1">
    <source>
        <dbReference type="EMBL" id="REJ27807.1"/>
    </source>
</evidence>
<accession>A0A3E0K341</accession>
<comment type="caution">
    <text evidence="1">The sequence shown here is derived from an EMBL/GenBank/DDBJ whole genome shotgun (WGS) entry which is preliminary data.</text>
</comment>
<evidence type="ECO:0000313" key="2">
    <source>
        <dbReference type="Proteomes" id="UP000257014"/>
    </source>
</evidence>